<feature type="active site" description="Proton donor/acceptor" evidence="1">
    <location>
        <position position="193"/>
    </location>
</feature>
<dbReference type="Gene3D" id="3.40.30.10">
    <property type="entry name" value="Glutaredoxin"/>
    <property type="match status" value="1"/>
</dbReference>
<dbReference type="GO" id="GO:0004364">
    <property type="term" value="F:glutathione transferase activity"/>
    <property type="evidence" value="ECO:0007669"/>
    <property type="project" value="InterPro"/>
</dbReference>
<evidence type="ECO:0000313" key="6">
    <source>
        <dbReference type="Proteomes" id="UP000250140"/>
    </source>
</evidence>
<accession>A0A8E2JY20</accession>
<dbReference type="SFLD" id="SFLDG01206">
    <property type="entry name" value="Xi.1"/>
    <property type="match status" value="1"/>
</dbReference>
<dbReference type="CDD" id="cd03190">
    <property type="entry name" value="GST_C_Omega_like"/>
    <property type="match status" value="1"/>
</dbReference>
<organism evidence="5 6">
    <name type="scientific">Glonium stellatum</name>
    <dbReference type="NCBI Taxonomy" id="574774"/>
    <lineage>
        <taxon>Eukaryota</taxon>
        <taxon>Fungi</taxon>
        <taxon>Dikarya</taxon>
        <taxon>Ascomycota</taxon>
        <taxon>Pezizomycotina</taxon>
        <taxon>Dothideomycetes</taxon>
        <taxon>Pleosporomycetidae</taxon>
        <taxon>Gloniales</taxon>
        <taxon>Gloniaceae</taxon>
        <taxon>Glonium</taxon>
    </lineage>
</organism>
<reference evidence="5 6" key="1">
    <citation type="journal article" date="2016" name="Nat. Commun.">
        <title>Ectomycorrhizal ecology is imprinted in the genome of the dominant symbiotic fungus Cenococcum geophilum.</title>
        <authorList>
            <consortium name="DOE Joint Genome Institute"/>
            <person name="Peter M."/>
            <person name="Kohler A."/>
            <person name="Ohm R.A."/>
            <person name="Kuo A."/>
            <person name="Krutzmann J."/>
            <person name="Morin E."/>
            <person name="Arend M."/>
            <person name="Barry K.W."/>
            <person name="Binder M."/>
            <person name="Choi C."/>
            <person name="Clum A."/>
            <person name="Copeland A."/>
            <person name="Grisel N."/>
            <person name="Haridas S."/>
            <person name="Kipfer T."/>
            <person name="LaButti K."/>
            <person name="Lindquist E."/>
            <person name="Lipzen A."/>
            <person name="Maire R."/>
            <person name="Meier B."/>
            <person name="Mihaltcheva S."/>
            <person name="Molinier V."/>
            <person name="Murat C."/>
            <person name="Poggeler S."/>
            <person name="Quandt C.A."/>
            <person name="Sperisen C."/>
            <person name="Tritt A."/>
            <person name="Tisserant E."/>
            <person name="Crous P.W."/>
            <person name="Henrissat B."/>
            <person name="Nehls U."/>
            <person name="Egli S."/>
            <person name="Spatafora J.W."/>
            <person name="Grigoriev I.V."/>
            <person name="Martin F.M."/>
        </authorList>
    </citation>
    <scope>NUCLEOTIDE SEQUENCE [LARGE SCALE GENOMIC DNA]</scope>
    <source>
        <strain evidence="5 6">CBS 207.34</strain>
    </source>
</reference>
<dbReference type="InterPro" id="IPR040079">
    <property type="entry name" value="Glutathione_S-Trfase"/>
</dbReference>
<feature type="domain" description="GST C-terminal" evidence="4">
    <location>
        <begin position="170"/>
        <end position="298"/>
    </location>
</feature>
<dbReference type="SUPFAM" id="SSF52833">
    <property type="entry name" value="Thioredoxin-like"/>
    <property type="match status" value="1"/>
</dbReference>
<sequence>MTMSTNKSINGTKERFADHDGHFRRQASKFRNAIPSEQFPAEKDRYVLYVHYGCPWAHRTAIVRALKGLEDVIQLVELDARDPAKGWYFSGVRGPEKDPIYGAKYMRELYLMADPHYNGRITVPVLWDKKNATIVNNESSEIIRIFYDAFDSLLPLEKREESKGEAAFLPPHLVKDIDAMNEWVYDTVNNGVYKTGFATSQQAYNEHVTKLFQSLDRLEGHLGEPDHHPYLFGQHITEADIRLYTTLIRFDAAYYTLFKCNIKMIRLDYPRLHEWLRRLYWDESERTNGGAFKNTTDFDVIKAGYAKVDGGNGIVPAGPVPYILPL</sequence>
<dbReference type="InterPro" id="IPR016639">
    <property type="entry name" value="GST_Omega/GSH"/>
</dbReference>
<dbReference type="EMBL" id="KV748726">
    <property type="protein sequence ID" value="OCL13414.1"/>
    <property type="molecule type" value="Genomic_DNA"/>
</dbReference>
<dbReference type="Gene3D" id="1.20.1050.10">
    <property type="match status" value="1"/>
</dbReference>
<name>A0A8E2JY20_9PEZI</name>
<dbReference type="OrthoDB" id="2309723at2759"/>
<evidence type="ECO:0000256" key="2">
    <source>
        <dbReference type="PIRSR" id="PIRSR015753-2"/>
    </source>
</evidence>
<dbReference type="InterPro" id="IPR004045">
    <property type="entry name" value="Glutathione_S-Trfase_N"/>
</dbReference>
<evidence type="ECO:0000259" key="4">
    <source>
        <dbReference type="PROSITE" id="PS50405"/>
    </source>
</evidence>
<dbReference type="PIRSF" id="PIRSF015753">
    <property type="entry name" value="GST"/>
    <property type="match status" value="1"/>
</dbReference>
<evidence type="ECO:0000256" key="1">
    <source>
        <dbReference type="PIRSR" id="PIRSR015753-1"/>
    </source>
</evidence>
<feature type="binding site" evidence="2">
    <location>
        <begin position="138"/>
        <end position="139"/>
    </location>
    <ligand>
        <name>glutathione</name>
        <dbReference type="ChEBI" id="CHEBI:57925"/>
    </ligand>
</feature>
<dbReference type="InterPro" id="IPR036282">
    <property type="entry name" value="Glutathione-S-Trfase_C_sf"/>
</dbReference>
<feature type="binding site" evidence="2">
    <location>
        <begin position="120"/>
        <end position="123"/>
    </location>
    <ligand>
        <name>glutathione</name>
        <dbReference type="ChEBI" id="CHEBI:57925"/>
    </ligand>
</feature>
<proteinExistence type="predicted"/>
<dbReference type="InterPro" id="IPR036249">
    <property type="entry name" value="Thioredoxin-like_sf"/>
</dbReference>
<feature type="active site" description="Nucleophile" evidence="1">
    <location>
        <position position="54"/>
    </location>
</feature>
<dbReference type="AlphaFoldDB" id="A0A8E2JY20"/>
<feature type="site" description="Lowers pKa of active site Cys" evidence="3">
    <location>
        <position position="254"/>
    </location>
</feature>
<dbReference type="Pfam" id="PF13409">
    <property type="entry name" value="GST_N_2"/>
    <property type="match status" value="1"/>
</dbReference>
<gene>
    <name evidence="5" type="ORF">AOQ84DRAFT_385424</name>
</gene>
<feature type="binding site" evidence="2">
    <location>
        <position position="87"/>
    </location>
    <ligand>
        <name>glutathione</name>
        <dbReference type="ChEBI" id="CHEBI:57925"/>
    </ligand>
</feature>
<dbReference type="SFLD" id="SFLDS00019">
    <property type="entry name" value="Glutathione_Transferase_(cytos"/>
    <property type="match status" value="1"/>
</dbReference>
<evidence type="ECO:0000313" key="5">
    <source>
        <dbReference type="EMBL" id="OCL13414.1"/>
    </source>
</evidence>
<dbReference type="PROSITE" id="PS50405">
    <property type="entry name" value="GST_CTER"/>
    <property type="match status" value="1"/>
</dbReference>
<dbReference type="PANTHER" id="PTHR32419">
    <property type="entry name" value="GLUTATHIONYL-HYDROQUINONE REDUCTASE"/>
    <property type="match status" value="1"/>
</dbReference>
<dbReference type="SUPFAM" id="SSF47616">
    <property type="entry name" value="GST C-terminal domain-like"/>
    <property type="match status" value="1"/>
</dbReference>
<feature type="site" description="Lowers pKa of active site Cys" evidence="3">
    <location>
        <position position="305"/>
    </location>
</feature>
<dbReference type="Proteomes" id="UP000250140">
    <property type="component" value="Unassembled WGS sequence"/>
</dbReference>
<dbReference type="GO" id="GO:0005737">
    <property type="term" value="C:cytoplasm"/>
    <property type="evidence" value="ECO:0007669"/>
    <property type="project" value="TreeGrafter"/>
</dbReference>
<evidence type="ECO:0000256" key="3">
    <source>
        <dbReference type="PIRSR" id="PIRSR015753-3"/>
    </source>
</evidence>
<keyword evidence="6" id="KW-1185">Reference proteome</keyword>
<dbReference type="InterPro" id="IPR010987">
    <property type="entry name" value="Glutathione-S-Trfase_C-like"/>
</dbReference>
<dbReference type="InterPro" id="IPR047047">
    <property type="entry name" value="GST_Omega-like_C"/>
</dbReference>
<protein>
    <submittedName>
        <fullName evidence="5">Glutathione S-transferase</fullName>
    </submittedName>
</protein>
<dbReference type="PANTHER" id="PTHR32419:SF25">
    <property type="entry name" value="GLUTATHIONE S-TRANSFERASE (EUROFUNG)"/>
    <property type="match status" value="1"/>
</dbReference>
<keyword evidence="5" id="KW-0808">Transferase</keyword>
<dbReference type="Pfam" id="PF13410">
    <property type="entry name" value="GST_C_2"/>
    <property type="match status" value="1"/>
</dbReference>
<dbReference type="SFLD" id="SFLDG01148">
    <property type="entry name" value="Xi_(cytGST)"/>
    <property type="match status" value="1"/>
</dbReference>